<feature type="region of interest" description="Disordered" evidence="1">
    <location>
        <begin position="31"/>
        <end position="115"/>
    </location>
</feature>
<feature type="region of interest" description="Disordered" evidence="1">
    <location>
        <begin position="494"/>
        <end position="516"/>
    </location>
</feature>
<feature type="compositionally biased region" description="Polar residues" evidence="1">
    <location>
        <begin position="106"/>
        <end position="115"/>
    </location>
</feature>
<dbReference type="AlphaFoldDB" id="A0AAD6ZWP8"/>
<dbReference type="GO" id="GO:0008270">
    <property type="term" value="F:zinc ion binding"/>
    <property type="evidence" value="ECO:0007669"/>
    <property type="project" value="InterPro"/>
</dbReference>
<feature type="compositionally biased region" description="Low complexity" evidence="1">
    <location>
        <begin position="155"/>
        <end position="166"/>
    </location>
</feature>
<dbReference type="GO" id="GO:0000981">
    <property type="term" value="F:DNA-binding transcription factor activity, RNA polymerase II-specific"/>
    <property type="evidence" value="ECO:0007669"/>
    <property type="project" value="InterPro"/>
</dbReference>
<dbReference type="Proteomes" id="UP001218218">
    <property type="component" value="Unassembled WGS sequence"/>
</dbReference>
<evidence type="ECO:0000313" key="3">
    <source>
        <dbReference type="Proteomes" id="UP001218218"/>
    </source>
</evidence>
<dbReference type="InterPro" id="IPR001138">
    <property type="entry name" value="Zn2Cys6_DnaBD"/>
</dbReference>
<sequence length="645" mass="70555">MKCYTDDAEHKPCQRCLHKGLLCEYAPISDEQQTASSDTSGTHPSRPPTSPAHAGSRFHSPAPNHSPTYSEYPHSTSLAPYTSRPDNIVFPNPTPNHQHGYRKSHPGSSPSFVRTQEPNVYVSPLMRSGYATAAPAFQPASKVSGFPGTYGYPNQSSRSSQPSSRPHAFTLAPATADAESARNSQYHPQLLLPTAPDLRAVLEGDKPLLGLVLYSHARPESKMAVYHNASTITGEVRTVLETPANLGSIDVWIVISSDSTADNFKLPFAAMKVNVWNRKKGDPRSTASAGEHPFTGKFPAGTFVFPFEFPLLPEDPLVKYPDHTQRKNLARVPLPPSYYVRSAKVNPSSFWGIVKYVAGVNVTREGLGAIDDEFDTEFQYIPLYKALPHTPTPFPFLPMRADCPSRGRRSAGGHSRRLGARAFLLGVADPAVCTAGETLVFSLVLWFASARSRRWRSPARVLLGGRLRDERARSAGELAGESGQLPARLREVHAADEGQDADTAPTQTARDLDRAHPEDLNVADAHRTDDHFVRLDSEVRVPACTHPSFRYTHMGREYFLNISIQHSQYVHISPSGASASLTLESSVRYVMDRFTHAHLPPSGDLTALPASGSVIAVGPDAVRAAVSVGAYTQERRPTSKFARMR</sequence>
<feature type="region of interest" description="Disordered" evidence="1">
    <location>
        <begin position="148"/>
        <end position="182"/>
    </location>
</feature>
<proteinExistence type="predicted"/>
<evidence type="ECO:0000313" key="2">
    <source>
        <dbReference type="EMBL" id="KAJ7342541.1"/>
    </source>
</evidence>
<evidence type="ECO:0000256" key="1">
    <source>
        <dbReference type="SAM" id="MobiDB-lite"/>
    </source>
</evidence>
<feature type="compositionally biased region" description="Polar residues" evidence="1">
    <location>
        <begin position="31"/>
        <end position="43"/>
    </location>
</feature>
<feature type="compositionally biased region" description="Polar residues" evidence="1">
    <location>
        <begin position="63"/>
        <end position="80"/>
    </location>
</feature>
<accession>A0AAD6ZWP8</accession>
<dbReference type="CDD" id="cd00067">
    <property type="entry name" value="GAL4"/>
    <property type="match status" value="1"/>
</dbReference>
<comment type="caution">
    <text evidence="2">The sequence shown here is derived from an EMBL/GenBank/DDBJ whole genome shotgun (WGS) entry which is preliminary data.</text>
</comment>
<name>A0AAD6ZWP8_9AGAR</name>
<protein>
    <submittedName>
        <fullName evidence="2">Uncharacterized protein</fullName>
    </submittedName>
</protein>
<organism evidence="2 3">
    <name type="scientific">Mycena albidolilacea</name>
    <dbReference type="NCBI Taxonomy" id="1033008"/>
    <lineage>
        <taxon>Eukaryota</taxon>
        <taxon>Fungi</taxon>
        <taxon>Dikarya</taxon>
        <taxon>Basidiomycota</taxon>
        <taxon>Agaricomycotina</taxon>
        <taxon>Agaricomycetes</taxon>
        <taxon>Agaricomycetidae</taxon>
        <taxon>Agaricales</taxon>
        <taxon>Marasmiineae</taxon>
        <taxon>Mycenaceae</taxon>
        <taxon>Mycena</taxon>
    </lineage>
</organism>
<gene>
    <name evidence="2" type="ORF">DFH08DRAFT_1012219</name>
</gene>
<keyword evidence="3" id="KW-1185">Reference proteome</keyword>
<dbReference type="EMBL" id="JARIHO010000025">
    <property type="protein sequence ID" value="KAJ7342541.1"/>
    <property type="molecule type" value="Genomic_DNA"/>
</dbReference>
<reference evidence="2" key="1">
    <citation type="submission" date="2023-03" db="EMBL/GenBank/DDBJ databases">
        <title>Massive genome expansion in bonnet fungi (Mycena s.s.) driven by repeated elements and novel gene families across ecological guilds.</title>
        <authorList>
            <consortium name="Lawrence Berkeley National Laboratory"/>
            <person name="Harder C.B."/>
            <person name="Miyauchi S."/>
            <person name="Viragh M."/>
            <person name="Kuo A."/>
            <person name="Thoen E."/>
            <person name="Andreopoulos B."/>
            <person name="Lu D."/>
            <person name="Skrede I."/>
            <person name="Drula E."/>
            <person name="Henrissat B."/>
            <person name="Morin E."/>
            <person name="Kohler A."/>
            <person name="Barry K."/>
            <person name="LaButti K."/>
            <person name="Morin E."/>
            <person name="Salamov A."/>
            <person name="Lipzen A."/>
            <person name="Mereny Z."/>
            <person name="Hegedus B."/>
            <person name="Baldrian P."/>
            <person name="Stursova M."/>
            <person name="Weitz H."/>
            <person name="Taylor A."/>
            <person name="Grigoriev I.V."/>
            <person name="Nagy L.G."/>
            <person name="Martin F."/>
            <person name="Kauserud H."/>
        </authorList>
    </citation>
    <scope>NUCLEOTIDE SEQUENCE</scope>
    <source>
        <strain evidence="2">CBHHK002</strain>
    </source>
</reference>